<organism evidence="1 2">
    <name type="scientific">Streptomyces resistomycificus</name>
    <dbReference type="NCBI Taxonomy" id="67356"/>
    <lineage>
        <taxon>Bacteria</taxon>
        <taxon>Bacillati</taxon>
        <taxon>Actinomycetota</taxon>
        <taxon>Actinomycetes</taxon>
        <taxon>Kitasatosporales</taxon>
        <taxon>Streptomycetaceae</taxon>
        <taxon>Streptomyces</taxon>
        <taxon>Streptomyces aurantiacus group</taxon>
    </lineage>
</organism>
<accession>A0A0L8KW36</accession>
<evidence type="ECO:0000313" key="2">
    <source>
        <dbReference type="Proteomes" id="UP000037251"/>
    </source>
</evidence>
<dbReference type="AlphaFoldDB" id="A0A0L8KW36"/>
<reference evidence="2" key="1">
    <citation type="submission" date="2015-07" db="EMBL/GenBank/DDBJ databases">
        <authorList>
            <person name="Ju K.-S."/>
            <person name="Doroghazi J.R."/>
            <person name="Metcalf W.W."/>
        </authorList>
    </citation>
    <scope>NUCLEOTIDE SEQUENCE [LARGE SCALE GENOMIC DNA]</scope>
    <source>
        <strain evidence="2">NRRL 2290</strain>
    </source>
</reference>
<sequence length="70" mass="7348">MRNRDRVADVTGVVSAGQYPAISGEDLAEVFSTRLGRTVTYEATDPHARDSGAAVLPAVHRATGPVRSPA</sequence>
<dbReference type="RefSeq" id="WP_030044318.1">
    <property type="nucleotide sequence ID" value="NZ_KL575645.1"/>
</dbReference>
<dbReference type="EMBL" id="LGUS01000217">
    <property type="protein sequence ID" value="KOG30090.1"/>
    <property type="molecule type" value="Genomic_DNA"/>
</dbReference>
<dbReference type="PATRIC" id="fig|67356.5.peg.7592"/>
<comment type="caution">
    <text evidence="1">The sequence shown here is derived from an EMBL/GenBank/DDBJ whole genome shotgun (WGS) entry which is preliminary data.</text>
</comment>
<keyword evidence="2" id="KW-1185">Reference proteome</keyword>
<name>A0A0L8KW36_9ACTN</name>
<dbReference type="OrthoDB" id="319724at2"/>
<dbReference type="Proteomes" id="UP000037251">
    <property type="component" value="Unassembled WGS sequence"/>
</dbReference>
<proteinExistence type="predicted"/>
<protein>
    <submittedName>
        <fullName evidence="1">Uncharacterized protein</fullName>
    </submittedName>
</protein>
<evidence type="ECO:0000313" key="1">
    <source>
        <dbReference type="EMBL" id="KOG30090.1"/>
    </source>
</evidence>
<gene>
    <name evidence="1" type="ORF">ADK37_35530</name>
</gene>